<proteinExistence type="inferred from homology"/>
<evidence type="ECO:0000256" key="5">
    <source>
        <dbReference type="ARBA" id="ARBA00023235"/>
    </source>
</evidence>
<accession>A0A1Y1SHH5</accession>
<reference evidence="7 8" key="1">
    <citation type="submission" date="2013-04" db="EMBL/GenBank/DDBJ databases">
        <title>Oceanococcus atlanticus 22II-S10r2 Genome Sequencing.</title>
        <authorList>
            <person name="Lai Q."/>
            <person name="Li G."/>
            <person name="Shao Z."/>
        </authorList>
    </citation>
    <scope>NUCLEOTIDE SEQUENCE [LARGE SCALE GENOMIC DNA]</scope>
    <source>
        <strain evidence="7 8">22II-S10r2</strain>
    </source>
</reference>
<dbReference type="InterPro" id="IPR018376">
    <property type="entry name" value="Enoyl-CoA_hyd/isom_CS"/>
</dbReference>
<dbReference type="InterPro" id="IPR029045">
    <property type="entry name" value="ClpP/crotonase-like_dom_sf"/>
</dbReference>
<keyword evidence="4" id="KW-0443">Lipid metabolism</keyword>
<dbReference type="EC" id="4.2.1.17" evidence="7"/>
<dbReference type="STRING" id="1317117.ATO7_02200"/>
<dbReference type="InterPro" id="IPR014748">
    <property type="entry name" value="Enoyl-CoA_hydra_C"/>
</dbReference>
<dbReference type="InterPro" id="IPR001753">
    <property type="entry name" value="Enoyl-CoA_hydra/iso"/>
</dbReference>
<keyword evidence="7" id="KW-0456">Lyase</keyword>
<dbReference type="AlphaFoldDB" id="A0A1Y1SHH5"/>
<dbReference type="PANTHER" id="PTHR43149:SF1">
    <property type="entry name" value="DELTA(3,5)-DELTA(2,4)-DIENOYL-COA ISOMERASE, MITOCHONDRIAL"/>
    <property type="match status" value="1"/>
</dbReference>
<dbReference type="OrthoDB" id="9807606at2"/>
<comment type="pathway">
    <text evidence="1">Lipid metabolism; fatty acid beta-oxidation.</text>
</comment>
<dbReference type="InterPro" id="IPR045002">
    <property type="entry name" value="Ech1-like"/>
</dbReference>
<evidence type="ECO:0000256" key="6">
    <source>
        <dbReference type="RuleBase" id="RU003707"/>
    </source>
</evidence>
<gene>
    <name evidence="7" type="ORF">ATO7_02200</name>
</gene>
<dbReference type="RefSeq" id="WP_158523001.1">
    <property type="nucleotide sequence ID" value="NZ_AQQV01000001.1"/>
</dbReference>
<dbReference type="GO" id="GO:0006635">
    <property type="term" value="P:fatty acid beta-oxidation"/>
    <property type="evidence" value="ECO:0007669"/>
    <property type="project" value="UniProtKB-UniPathway"/>
</dbReference>
<name>A0A1Y1SHH5_9GAMM</name>
<evidence type="ECO:0000256" key="1">
    <source>
        <dbReference type="ARBA" id="ARBA00005005"/>
    </source>
</evidence>
<dbReference type="PANTHER" id="PTHR43149">
    <property type="entry name" value="ENOYL-COA HYDRATASE"/>
    <property type="match status" value="1"/>
</dbReference>
<dbReference type="PROSITE" id="PS00166">
    <property type="entry name" value="ENOYL_COA_HYDRATASE"/>
    <property type="match status" value="1"/>
</dbReference>
<dbReference type="GO" id="GO:0004300">
    <property type="term" value="F:enoyl-CoA hydratase activity"/>
    <property type="evidence" value="ECO:0007669"/>
    <property type="project" value="UniProtKB-EC"/>
</dbReference>
<dbReference type="Pfam" id="PF00378">
    <property type="entry name" value="ECH_1"/>
    <property type="match status" value="1"/>
</dbReference>
<dbReference type="SUPFAM" id="SSF52096">
    <property type="entry name" value="ClpP/crotonase"/>
    <property type="match status" value="1"/>
</dbReference>
<evidence type="ECO:0000256" key="2">
    <source>
        <dbReference type="ARBA" id="ARBA00005254"/>
    </source>
</evidence>
<evidence type="ECO:0000313" key="7">
    <source>
        <dbReference type="EMBL" id="ORE88649.1"/>
    </source>
</evidence>
<dbReference type="Gene3D" id="1.10.12.10">
    <property type="entry name" value="Lyase 2-enoyl-coa Hydratase, Chain A, domain 2"/>
    <property type="match status" value="1"/>
</dbReference>
<evidence type="ECO:0000256" key="3">
    <source>
        <dbReference type="ARBA" id="ARBA00022832"/>
    </source>
</evidence>
<keyword evidence="3" id="KW-0276">Fatty acid metabolism</keyword>
<comment type="caution">
    <text evidence="7">The sequence shown here is derived from an EMBL/GenBank/DDBJ whole genome shotgun (WGS) entry which is preliminary data.</text>
</comment>
<dbReference type="UniPathway" id="UPA00659"/>
<evidence type="ECO:0000313" key="8">
    <source>
        <dbReference type="Proteomes" id="UP000192342"/>
    </source>
</evidence>
<evidence type="ECO:0000256" key="4">
    <source>
        <dbReference type="ARBA" id="ARBA00023098"/>
    </source>
</evidence>
<dbReference type="GO" id="GO:0016853">
    <property type="term" value="F:isomerase activity"/>
    <property type="evidence" value="ECO:0007669"/>
    <property type="project" value="UniProtKB-KW"/>
</dbReference>
<keyword evidence="5" id="KW-0413">Isomerase</keyword>
<dbReference type="Gene3D" id="3.90.226.10">
    <property type="entry name" value="2-enoyl-CoA Hydratase, Chain A, domain 1"/>
    <property type="match status" value="1"/>
</dbReference>
<organism evidence="7 8">
    <name type="scientific">Oceanococcus atlanticus</name>
    <dbReference type="NCBI Taxonomy" id="1317117"/>
    <lineage>
        <taxon>Bacteria</taxon>
        <taxon>Pseudomonadati</taxon>
        <taxon>Pseudomonadota</taxon>
        <taxon>Gammaproteobacteria</taxon>
        <taxon>Chromatiales</taxon>
        <taxon>Oceanococcaceae</taxon>
        <taxon>Oceanococcus</taxon>
    </lineage>
</organism>
<dbReference type="EMBL" id="AQQV01000001">
    <property type="protein sequence ID" value="ORE88649.1"/>
    <property type="molecule type" value="Genomic_DNA"/>
</dbReference>
<dbReference type="Proteomes" id="UP000192342">
    <property type="component" value="Unassembled WGS sequence"/>
</dbReference>
<dbReference type="CDD" id="cd06558">
    <property type="entry name" value="crotonase-like"/>
    <property type="match status" value="1"/>
</dbReference>
<comment type="similarity">
    <text evidence="2 6">Belongs to the enoyl-CoA hydratase/isomerase family.</text>
</comment>
<protein>
    <submittedName>
        <fullName evidence="7">Enoyl-CoA hydratase</fullName>
        <ecNumber evidence="7">4.2.1.17</ecNumber>
    </submittedName>
</protein>
<sequence length="302" mass="32759">MCPENQPISSDPSAQAFSSFAYTRDAGVINLRLNRPDKRNCLTREFWRELPLALAQAEQDPQARCVLLSADGEMFTAGIDIAILQYVQGQGVQMEAARKADYIRRTVLSLQESLNALARCPLPVVAAIQGACLGGGLDLVSAADVRLAEAATQFAPMELNLGFVPDLGTVQRLSAYLPPALIADWLFTARVIDGAEALRIGYVSRVAESPEQLHALGWQVAHQIAANSPLALRGLKDTMRFTRAHGVDAGLQHVAAWQGGYFPGADFAEAMQARAERRAPRFEPLPNDQFVFGAFDNGEPQA</sequence>
<keyword evidence="8" id="KW-1185">Reference proteome</keyword>